<keyword evidence="7" id="KW-0969">Cilium</keyword>
<keyword evidence="4 6" id="KW-0975">Bacterial flagellum</keyword>
<evidence type="ECO:0000256" key="2">
    <source>
        <dbReference type="ARBA" id="ARBA00009677"/>
    </source>
</evidence>
<dbReference type="OrthoDB" id="9788334at2"/>
<evidence type="ECO:0000256" key="5">
    <source>
        <dbReference type="ARBA" id="ARBA00024934"/>
    </source>
</evidence>
<sequence length="140" mass="14846">MINRIDQDFQFHQTALNLRVQRQELLASNIANADTPNYKARDIDFKAALDGALGKTGGGSLPLARTNANHLGLGGAAGGQGGNRSGATVQYRGELQSSVDGNTVNMDVERAAFAENAIQLEAMLTFINGRFKTLSAAVQP</sequence>
<organism evidence="7 8">
    <name type="scientific">Sterolibacterium denitrificans</name>
    <dbReference type="NCBI Taxonomy" id="157592"/>
    <lineage>
        <taxon>Bacteria</taxon>
        <taxon>Pseudomonadati</taxon>
        <taxon>Pseudomonadota</taxon>
        <taxon>Betaproteobacteria</taxon>
        <taxon>Nitrosomonadales</taxon>
        <taxon>Sterolibacteriaceae</taxon>
        <taxon>Sterolibacterium</taxon>
    </lineage>
</organism>
<dbReference type="InterPro" id="IPR019776">
    <property type="entry name" value="Flagellar_basal_body_rod_CS"/>
</dbReference>
<reference evidence="7 8" key="1">
    <citation type="journal article" date="2016" name="ISME J.">
        <title>Integrated multi-omics analyses reveal the biochemical mechanisms and phylogenetic relevance of anaerobic androgen biodegradation in the environment.</title>
        <authorList>
            <person name="Yang F.C."/>
            <person name="Chen Y.L."/>
            <person name="Tang S.L."/>
            <person name="Yu C.P."/>
            <person name="Wang P.H."/>
            <person name="Ismail W."/>
            <person name="Wang C.H."/>
            <person name="Ding J.Y."/>
            <person name="Yang C.Y."/>
            <person name="Yang C.Y."/>
            <person name="Chiang Y.R."/>
        </authorList>
    </citation>
    <scope>NUCLEOTIDE SEQUENCE [LARGE SCALE GENOMIC DNA]</scope>
    <source>
        <strain evidence="7 8">DSM 13999</strain>
    </source>
</reference>
<dbReference type="InterPro" id="IPR001444">
    <property type="entry name" value="Flag_bb_rod_N"/>
</dbReference>
<dbReference type="PANTHER" id="PTHR30435:SF12">
    <property type="entry name" value="FLAGELLAR BASAL BODY ROD PROTEIN FLGB"/>
    <property type="match status" value="1"/>
</dbReference>
<comment type="caution">
    <text evidence="7">The sequence shown here is derived from an EMBL/GenBank/DDBJ whole genome shotgun (WGS) entry which is preliminary data.</text>
</comment>
<dbReference type="RefSeq" id="WP_067170053.1">
    <property type="nucleotide sequence ID" value="NZ_LFZK01000001.1"/>
</dbReference>
<evidence type="ECO:0000313" key="8">
    <source>
        <dbReference type="Proteomes" id="UP000243416"/>
    </source>
</evidence>
<comment type="function">
    <text evidence="5 6">Structural component of flagellum, the bacterial motility apparatus. Part of the rod structure of flagellar basal body.</text>
</comment>
<comment type="similarity">
    <text evidence="2 6">Belongs to the flagella basal body rod proteins family.</text>
</comment>
<evidence type="ECO:0000256" key="3">
    <source>
        <dbReference type="ARBA" id="ARBA00014376"/>
    </source>
</evidence>
<dbReference type="Proteomes" id="UP000243416">
    <property type="component" value="Unassembled WGS sequence"/>
</dbReference>
<dbReference type="PIRSF" id="PIRSF002889">
    <property type="entry name" value="Rod_FlgB"/>
    <property type="match status" value="1"/>
</dbReference>
<dbReference type="EMBL" id="LFZK01000001">
    <property type="protein sequence ID" value="KYC29319.1"/>
    <property type="molecule type" value="Genomic_DNA"/>
</dbReference>
<dbReference type="AlphaFoldDB" id="A0A656Z8I0"/>
<protein>
    <recommendedName>
        <fullName evidence="3 6">Flagellar basal body rod protein FlgB</fullName>
    </recommendedName>
</protein>
<keyword evidence="7" id="KW-0282">Flagellum</keyword>
<dbReference type="Pfam" id="PF00460">
    <property type="entry name" value="Flg_bb_rod"/>
    <property type="match status" value="1"/>
</dbReference>
<dbReference type="InterPro" id="IPR006300">
    <property type="entry name" value="FlgB"/>
</dbReference>
<keyword evidence="7" id="KW-0966">Cell projection</keyword>
<name>A0A656Z8I0_9PROT</name>
<evidence type="ECO:0000256" key="6">
    <source>
        <dbReference type="PIRNR" id="PIRNR002889"/>
    </source>
</evidence>
<evidence type="ECO:0000256" key="1">
    <source>
        <dbReference type="ARBA" id="ARBA00004117"/>
    </source>
</evidence>
<accession>A0A656Z8I0</accession>
<dbReference type="PROSITE" id="PS00588">
    <property type="entry name" value="FLAGELLA_BB_ROD"/>
    <property type="match status" value="1"/>
</dbReference>
<keyword evidence="8" id="KW-1185">Reference proteome</keyword>
<proteinExistence type="inferred from homology"/>
<evidence type="ECO:0000313" key="7">
    <source>
        <dbReference type="EMBL" id="KYC29319.1"/>
    </source>
</evidence>
<comment type="subunit">
    <text evidence="6">The basal body constitutes a major portion of the flagellar organelle and consists of a number of rings mounted on a central rod.</text>
</comment>
<dbReference type="NCBIfam" id="TIGR01396">
    <property type="entry name" value="FlgB"/>
    <property type="match status" value="1"/>
</dbReference>
<evidence type="ECO:0000256" key="4">
    <source>
        <dbReference type="ARBA" id="ARBA00023143"/>
    </source>
</evidence>
<dbReference type="GO" id="GO:0030694">
    <property type="term" value="C:bacterial-type flagellum basal body, rod"/>
    <property type="evidence" value="ECO:0007669"/>
    <property type="project" value="InterPro"/>
</dbReference>
<comment type="subcellular location">
    <subcellularLocation>
        <location evidence="1 6">Bacterial flagellum basal body</location>
    </subcellularLocation>
</comment>
<dbReference type="GO" id="GO:0071973">
    <property type="term" value="P:bacterial-type flagellum-dependent cell motility"/>
    <property type="evidence" value="ECO:0007669"/>
    <property type="project" value="InterPro"/>
</dbReference>
<dbReference type="PANTHER" id="PTHR30435">
    <property type="entry name" value="FLAGELLAR PROTEIN"/>
    <property type="match status" value="1"/>
</dbReference>
<gene>
    <name evidence="7" type="ORF">ACY05_01965</name>
</gene>